<organism evidence="1">
    <name type="scientific">Pseudomonas phage Pyxpy02</name>
    <dbReference type="NCBI Taxonomy" id="3138547"/>
    <lineage>
        <taxon>Viruses</taxon>
    </lineage>
</organism>
<protein>
    <submittedName>
        <fullName evidence="1">Uncharacterized protein</fullName>
    </submittedName>
</protein>
<proteinExistence type="predicted"/>
<accession>A0AAU6VZP8</accession>
<evidence type="ECO:0000313" key="1">
    <source>
        <dbReference type="EMBL" id="XAI69610.1"/>
    </source>
</evidence>
<reference evidence="1" key="1">
    <citation type="journal article" date="2024" name="J. Gen. Virol.">
        <title>Novel phages of Pseudomonas syringae unveil numerous potential auxiliary metabolic genes.</title>
        <authorList>
            <person name="Feltin C."/>
            <person name="Garneau J.R."/>
            <person name="Morris C.E."/>
            <person name="Berard A."/>
            <person name="Torres-Barcelo C."/>
        </authorList>
    </citation>
    <scope>NUCLEOTIDE SEQUENCE</scope>
</reference>
<name>A0AAU6VZP8_9VIRU</name>
<gene>
    <name evidence="1" type="ORF">Pyxpy02_00127</name>
</gene>
<dbReference type="EMBL" id="PP179311">
    <property type="protein sequence ID" value="XAI69610.1"/>
    <property type="molecule type" value="Genomic_DNA"/>
</dbReference>
<sequence>MFALVLSLCINFTSCNDYIIDSFDNENDCQEMLVLRSQSFALVWNDNKLLSHWLKPFNIRENVTLLHEYDFTCPFIPDSDMP</sequence>